<dbReference type="Gene3D" id="6.10.250.90">
    <property type="match status" value="1"/>
</dbReference>
<organism evidence="10 11">
    <name type="scientific">Grifola frondosa</name>
    <name type="common">Maitake</name>
    <name type="synonym">Polyporus frondosus</name>
    <dbReference type="NCBI Taxonomy" id="5627"/>
    <lineage>
        <taxon>Eukaryota</taxon>
        <taxon>Fungi</taxon>
        <taxon>Dikarya</taxon>
        <taxon>Basidiomycota</taxon>
        <taxon>Agaricomycotina</taxon>
        <taxon>Agaricomycetes</taxon>
        <taxon>Polyporales</taxon>
        <taxon>Grifolaceae</taxon>
        <taxon>Grifola</taxon>
    </lineage>
</organism>
<evidence type="ECO:0000256" key="7">
    <source>
        <dbReference type="ARBA" id="ARBA00023306"/>
    </source>
</evidence>
<dbReference type="Proteomes" id="UP000092993">
    <property type="component" value="Unassembled WGS sequence"/>
</dbReference>
<feature type="compositionally biased region" description="Basic and acidic residues" evidence="9">
    <location>
        <begin position="158"/>
        <end position="167"/>
    </location>
</feature>
<name>A0A1C7MD66_GRIFR</name>
<feature type="compositionally biased region" description="Polar residues" evidence="9">
    <location>
        <begin position="7"/>
        <end position="26"/>
    </location>
</feature>
<feature type="coiled-coil region" evidence="8">
    <location>
        <begin position="364"/>
        <end position="398"/>
    </location>
</feature>
<evidence type="ECO:0000256" key="6">
    <source>
        <dbReference type="ARBA" id="ARBA00023242"/>
    </source>
</evidence>
<comment type="similarity">
    <text evidence="2">Belongs to the MAD1 family.</text>
</comment>
<evidence type="ECO:0000256" key="8">
    <source>
        <dbReference type="SAM" id="Coils"/>
    </source>
</evidence>
<feature type="region of interest" description="Disordered" evidence="9">
    <location>
        <begin position="1"/>
        <end position="73"/>
    </location>
</feature>
<evidence type="ECO:0000256" key="5">
    <source>
        <dbReference type="ARBA" id="ARBA00022776"/>
    </source>
</evidence>
<dbReference type="PANTHER" id="PTHR23168">
    <property type="entry name" value="MITOTIC SPINDLE ASSEMBLY CHECKPOINT PROTEIN MAD1 MITOTIC ARREST DEFICIENT-LIKE PROTEIN 1"/>
    <property type="match status" value="1"/>
</dbReference>
<dbReference type="GO" id="GO:0007094">
    <property type="term" value="P:mitotic spindle assembly checkpoint signaling"/>
    <property type="evidence" value="ECO:0007669"/>
    <property type="project" value="InterPro"/>
</dbReference>
<keyword evidence="11" id="KW-1185">Reference proteome</keyword>
<dbReference type="Gene3D" id="3.30.457.60">
    <property type="match status" value="1"/>
</dbReference>
<feature type="coiled-coil region" evidence="8">
    <location>
        <begin position="436"/>
        <end position="521"/>
    </location>
</feature>
<dbReference type="InterPro" id="IPR008672">
    <property type="entry name" value="Mad1"/>
</dbReference>
<dbReference type="OrthoDB" id="331602at2759"/>
<feature type="compositionally biased region" description="Polar residues" evidence="9">
    <location>
        <begin position="173"/>
        <end position="182"/>
    </location>
</feature>
<evidence type="ECO:0000256" key="1">
    <source>
        <dbReference type="ARBA" id="ARBA00004123"/>
    </source>
</evidence>
<keyword evidence="4" id="KW-0132">Cell division</keyword>
<dbReference type="GO" id="GO:0051301">
    <property type="term" value="P:cell division"/>
    <property type="evidence" value="ECO:0007669"/>
    <property type="project" value="UniProtKB-KW"/>
</dbReference>
<keyword evidence="7" id="KW-0131">Cell cycle</keyword>
<dbReference type="STRING" id="5627.A0A1C7MD66"/>
<accession>A0A1C7MD66</accession>
<proteinExistence type="inferred from homology"/>
<dbReference type="SUPFAM" id="SSF75704">
    <property type="entry name" value="Mitotic arrest deficient-like 1, Mad1"/>
    <property type="match status" value="1"/>
</dbReference>
<evidence type="ECO:0000256" key="3">
    <source>
        <dbReference type="ARBA" id="ARBA00022019"/>
    </source>
</evidence>
<dbReference type="GO" id="GO:0051315">
    <property type="term" value="P:attachment of mitotic spindle microtubules to kinetochore"/>
    <property type="evidence" value="ECO:0007669"/>
    <property type="project" value="TreeGrafter"/>
</dbReference>
<feature type="coiled-coil region" evidence="8">
    <location>
        <begin position="553"/>
        <end position="620"/>
    </location>
</feature>
<protein>
    <recommendedName>
        <fullName evidence="3">Spindle assembly checkpoint component MAD1</fullName>
    </recommendedName>
</protein>
<dbReference type="GO" id="GO:0005635">
    <property type="term" value="C:nuclear envelope"/>
    <property type="evidence" value="ECO:0007669"/>
    <property type="project" value="TreeGrafter"/>
</dbReference>
<evidence type="ECO:0000313" key="10">
    <source>
        <dbReference type="EMBL" id="OBZ72934.1"/>
    </source>
</evidence>
<reference evidence="10 11" key="1">
    <citation type="submission" date="2016-03" db="EMBL/GenBank/DDBJ databases">
        <title>Whole genome sequencing of Grifola frondosa 9006-11.</title>
        <authorList>
            <person name="Min B."/>
            <person name="Park H."/>
            <person name="Kim J.-G."/>
            <person name="Cho H."/>
            <person name="Oh Y.-L."/>
            <person name="Kong W.-S."/>
            <person name="Choi I.-G."/>
        </authorList>
    </citation>
    <scope>NUCLEOTIDE SEQUENCE [LARGE SCALE GENOMIC DNA]</scope>
    <source>
        <strain evidence="10 11">9006-11</strain>
    </source>
</reference>
<dbReference type="AlphaFoldDB" id="A0A1C7MD66"/>
<feature type="region of interest" description="Disordered" evidence="9">
    <location>
        <begin position="158"/>
        <end position="182"/>
    </location>
</feature>
<comment type="subcellular location">
    <subcellularLocation>
        <location evidence="1">Nucleus</location>
    </subcellularLocation>
</comment>
<feature type="region of interest" description="Disordered" evidence="9">
    <location>
        <begin position="118"/>
        <end position="139"/>
    </location>
</feature>
<dbReference type="GO" id="GO:0072686">
    <property type="term" value="C:mitotic spindle"/>
    <property type="evidence" value="ECO:0007669"/>
    <property type="project" value="TreeGrafter"/>
</dbReference>
<evidence type="ECO:0000256" key="9">
    <source>
        <dbReference type="SAM" id="MobiDB-lite"/>
    </source>
</evidence>
<evidence type="ECO:0000256" key="4">
    <source>
        <dbReference type="ARBA" id="ARBA00022618"/>
    </source>
</evidence>
<dbReference type="GO" id="GO:0000776">
    <property type="term" value="C:kinetochore"/>
    <property type="evidence" value="ECO:0007669"/>
    <property type="project" value="TreeGrafter"/>
</dbReference>
<keyword evidence="6" id="KW-0539">Nucleus</keyword>
<comment type="caution">
    <text evidence="10">The sequence shown here is derived from an EMBL/GenBank/DDBJ whole genome shotgun (WGS) entry which is preliminary data.</text>
</comment>
<dbReference type="OMA" id="YKLDFMP"/>
<evidence type="ECO:0000256" key="2">
    <source>
        <dbReference type="ARBA" id="ARBA00008029"/>
    </source>
</evidence>
<gene>
    <name evidence="10" type="primary">mad1</name>
    <name evidence="10" type="ORF">A0H81_07183</name>
</gene>
<keyword evidence="8" id="KW-0175">Coiled coil</keyword>
<keyword evidence="5" id="KW-0498">Mitosis</keyword>
<dbReference type="EMBL" id="LUGG01000007">
    <property type="protein sequence ID" value="OBZ72934.1"/>
    <property type="molecule type" value="Genomic_DNA"/>
</dbReference>
<dbReference type="PANTHER" id="PTHR23168:SF0">
    <property type="entry name" value="MITOTIC SPINDLE ASSEMBLY CHECKPOINT PROTEIN MAD1"/>
    <property type="match status" value="1"/>
</dbReference>
<dbReference type="Pfam" id="PF05557">
    <property type="entry name" value="MAD"/>
    <property type="match status" value="1"/>
</dbReference>
<feature type="compositionally biased region" description="Basic and acidic residues" evidence="9">
    <location>
        <begin position="28"/>
        <end position="39"/>
    </location>
</feature>
<sequence>MSGDKFTFTTPTNFSSRFTSSIARPSTSKRDSLAAELERGASPSVAPRAPAEREHPDPRLSTAKRQQRTQAFGSHIAHASLERQLVAAQTTKTELESKLKEKDVLIERLESDRRWLAEREKEEREEKEREREEHLEEKRKFESDVRTLRSSLTALREQHADLEEEHSSHKRNTAQTIASQKSQISTLSHQVSLLTDEVAEFKRIADERSHAFEDLQAEFDALSASQESFVQSSVEEENWAVVREELHRQANYLRTLEATNAKMSAELTVLREKHASVEVLKEQKRELERKARGTEELHEMVAKLEAELEAARREREEWASTSASPSKVPVSVTQSLSTLRLTYARLLEEHGSNVVLLHRRETELAEAEQRDTEARGALEKLQAEVRILKDKSARREHEVKLAEREVSFLQAMVTSFTAEEASQEGIKIEDLTSEHVQQLESLVKDYKATIQNLEDQIEALSNGTTAVGHSHDIQKLQDELESERVAKLKAQKALENAEAASEKQLEQIEELEQTLFDLRGEVGAGRHLPPGVRILCMQENPAQQWTDLRQAAMDCLKSENQALLKRLKDLEESGARGGDANISTENLVPRQSLEAANQEIEQLKDVVKQREKRLLRLQEIYQSKSKEFKAAIASIMGLRFTFYPNGQPTGAGDEGMKMQLVDQGDGGPEDLPEMVQYWVEQRQCIPAFMASITLECFEKQKRRQREQVA</sequence>
<feature type="coiled-coil region" evidence="8">
    <location>
        <begin position="253"/>
        <end position="321"/>
    </location>
</feature>
<evidence type="ECO:0000313" key="11">
    <source>
        <dbReference type="Proteomes" id="UP000092993"/>
    </source>
</evidence>